<dbReference type="InterPro" id="IPR011047">
    <property type="entry name" value="Quinoprotein_ADH-like_sf"/>
</dbReference>
<dbReference type="AlphaFoldDB" id="A0A8J7TUL5"/>
<sequence length="438" mass="47984">MRQYYGYIAFTAILLSGCDGFLGKKEKIPLEGVRESVLLSTEKYTVDDTLKDHSLKLDAPEINQTWPMAGGNARHVMPPLLLNPDFNLMWEKNIGHGSSTEHRLLNSPIAVGNHVYTIDSIGLVSAINIQNGEKEWETYCIPADSSSQPFGGGLAYDQGKIYATTAHAEILSIDAKTGNILWRFPTSAPVRAAPTVSEGKIFVITINNQLEVFNAKDGQLLWTHTGIVESAGLLGGASPAVHAGVIVTPYSSGEVFALRIENGYPLWSETLQANKQLDSVSALSHIKARPIIDKNLVFLVSHSGRISALDMRSGQSVWNRDLGGIRTPAISGRYLFMLTNDNHLVCLMKESGQIVWSQQLVHFVDQEKQQGKILWAGPLIVNDTLLIIGSNKQGLLLSTQNGQEIKKFELPYKATLSPIAINKTLLILLDNGTLIAYQ</sequence>
<dbReference type="SMART" id="SM00564">
    <property type="entry name" value="PQQ"/>
    <property type="match status" value="7"/>
</dbReference>
<dbReference type="Gene3D" id="2.130.10.10">
    <property type="entry name" value="YVTN repeat-like/Quinoprotein amine dehydrogenase"/>
    <property type="match status" value="1"/>
</dbReference>
<dbReference type="InterPro" id="IPR018391">
    <property type="entry name" value="PQQ_b-propeller_rpt"/>
</dbReference>
<reference evidence="2" key="1">
    <citation type="submission" date="2021-02" db="EMBL/GenBank/DDBJ databases">
        <title>Thiocyanate and organic carbon inputs drive convergent selection for specific autotrophic Afipia and Thiobacillus strains within complex microbiomes.</title>
        <authorList>
            <person name="Huddy R.J."/>
            <person name="Sachdeva R."/>
            <person name="Kadzinga F."/>
            <person name="Kantor R.S."/>
            <person name="Harrison S.T.L."/>
            <person name="Banfield J.F."/>
        </authorList>
    </citation>
    <scope>NUCLEOTIDE SEQUENCE</scope>
    <source>
        <strain evidence="2">SCN18_10_11_15_R4_P_38_20</strain>
    </source>
</reference>
<evidence type="ECO:0000313" key="3">
    <source>
        <dbReference type="Proteomes" id="UP000664414"/>
    </source>
</evidence>
<evidence type="ECO:0000259" key="1">
    <source>
        <dbReference type="Pfam" id="PF13360"/>
    </source>
</evidence>
<evidence type="ECO:0000313" key="2">
    <source>
        <dbReference type="EMBL" id="MBN9412896.1"/>
    </source>
</evidence>
<dbReference type="InterPro" id="IPR015943">
    <property type="entry name" value="WD40/YVTN_repeat-like_dom_sf"/>
</dbReference>
<dbReference type="Proteomes" id="UP000664414">
    <property type="component" value="Unassembled WGS sequence"/>
</dbReference>
<dbReference type="PROSITE" id="PS51257">
    <property type="entry name" value="PROKAR_LIPOPROTEIN"/>
    <property type="match status" value="1"/>
</dbReference>
<protein>
    <submittedName>
        <fullName evidence="2">PQQ-like beta-propeller repeat protein</fullName>
    </submittedName>
</protein>
<dbReference type="InterPro" id="IPR002372">
    <property type="entry name" value="PQQ_rpt_dom"/>
</dbReference>
<dbReference type="SUPFAM" id="SSF50998">
    <property type="entry name" value="Quinoprotein alcohol dehydrogenase-like"/>
    <property type="match status" value="1"/>
</dbReference>
<gene>
    <name evidence="2" type="ORF">J0H12_03080</name>
</gene>
<proteinExistence type="predicted"/>
<dbReference type="PANTHER" id="PTHR34512:SF30">
    <property type="entry name" value="OUTER MEMBRANE PROTEIN ASSEMBLY FACTOR BAMB"/>
    <property type="match status" value="1"/>
</dbReference>
<dbReference type="EMBL" id="JAFKGL010000014">
    <property type="protein sequence ID" value="MBN9412896.1"/>
    <property type="molecule type" value="Genomic_DNA"/>
</dbReference>
<accession>A0A8J7TUL5</accession>
<dbReference type="Pfam" id="PF13360">
    <property type="entry name" value="PQQ_2"/>
    <property type="match status" value="1"/>
</dbReference>
<feature type="domain" description="Pyrrolo-quinoline quinone repeat" evidence="1">
    <location>
        <begin position="146"/>
        <end position="358"/>
    </location>
</feature>
<organism evidence="2 3">
    <name type="scientific">Candidatus Paracaedimonas acanthamoebae</name>
    <dbReference type="NCBI Taxonomy" id="244581"/>
    <lineage>
        <taxon>Bacteria</taxon>
        <taxon>Pseudomonadati</taxon>
        <taxon>Pseudomonadota</taxon>
        <taxon>Alphaproteobacteria</taxon>
        <taxon>Holosporales</taxon>
        <taxon>Caedimonadaceae</taxon>
        <taxon>Candidatus Paracaedimonas</taxon>
    </lineage>
</organism>
<dbReference type="PANTHER" id="PTHR34512">
    <property type="entry name" value="CELL SURFACE PROTEIN"/>
    <property type="match status" value="1"/>
</dbReference>
<comment type="caution">
    <text evidence="2">The sequence shown here is derived from an EMBL/GenBank/DDBJ whole genome shotgun (WGS) entry which is preliminary data.</text>
</comment>
<name>A0A8J7TUL5_9PROT</name>